<feature type="chain" id="PRO_5011474427" evidence="1">
    <location>
        <begin position="21"/>
        <end position="242"/>
    </location>
</feature>
<dbReference type="OrthoDB" id="662141at2"/>
<keyword evidence="3" id="KW-1185">Reference proteome</keyword>
<keyword evidence="1" id="KW-0732">Signal</keyword>
<dbReference type="STRING" id="573321.SAMN04488505_110168"/>
<dbReference type="RefSeq" id="WP_089919821.1">
    <property type="nucleotide sequence ID" value="NZ_FOBB01000010.1"/>
</dbReference>
<name>A0A1H8GKS2_9BACT</name>
<evidence type="ECO:0000313" key="2">
    <source>
        <dbReference type="EMBL" id="SEN44385.1"/>
    </source>
</evidence>
<evidence type="ECO:0000313" key="3">
    <source>
        <dbReference type="Proteomes" id="UP000198984"/>
    </source>
</evidence>
<proteinExistence type="predicted"/>
<accession>A0A1H8GKS2</accession>
<feature type="signal peptide" evidence="1">
    <location>
        <begin position="1"/>
        <end position="20"/>
    </location>
</feature>
<dbReference type="AlphaFoldDB" id="A0A1H8GKS2"/>
<sequence length="242" mass="26903">MKKVTLSLLALFTAVLSLSAQDSANRIQTTHIANILDNYRSLNNYFTATGFRPVGNTVGSPYLYDDWGRLSIDSMENKPVKHSMVYDANLDLEKNTLIIRAASEGKAYTPESRYIQAFHLVKNDVAAHFVNVDIDGRLQFVQQLAAGKYSLVKAVKVKFERANFVDKGVTQTGHNYDEYKRSYTYFLLKDGIPTKVSLKRKSFLSAVEKDPAAAAAAKKFLDSNDASFDEQTAAGLVNAINQ</sequence>
<organism evidence="2 3">
    <name type="scientific">Chitinophaga rupis</name>
    <dbReference type="NCBI Taxonomy" id="573321"/>
    <lineage>
        <taxon>Bacteria</taxon>
        <taxon>Pseudomonadati</taxon>
        <taxon>Bacteroidota</taxon>
        <taxon>Chitinophagia</taxon>
        <taxon>Chitinophagales</taxon>
        <taxon>Chitinophagaceae</taxon>
        <taxon>Chitinophaga</taxon>
    </lineage>
</organism>
<reference evidence="2 3" key="1">
    <citation type="submission" date="2016-10" db="EMBL/GenBank/DDBJ databases">
        <authorList>
            <person name="de Groot N.N."/>
        </authorList>
    </citation>
    <scope>NUCLEOTIDE SEQUENCE [LARGE SCALE GENOMIC DNA]</scope>
    <source>
        <strain evidence="2 3">DSM 21039</strain>
    </source>
</reference>
<dbReference type="Proteomes" id="UP000198984">
    <property type="component" value="Unassembled WGS sequence"/>
</dbReference>
<evidence type="ECO:0000256" key="1">
    <source>
        <dbReference type="SAM" id="SignalP"/>
    </source>
</evidence>
<gene>
    <name evidence="2" type="ORF">SAMN04488505_110168</name>
</gene>
<dbReference type="EMBL" id="FOBB01000010">
    <property type="protein sequence ID" value="SEN44385.1"/>
    <property type="molecule type" value="Genomic_DNA"/>
</dbReference>
<protein>
    <submittedName>
        <fullName evidence="2">Uncharacterized protein</fullName>
    </submittedName>
</protein>